<comment type="caution">
    <text evidence="2">The sequence shown here is derived from an EMBL/GenBank/DDBJ whole genome shotgun (WGS) entry which is preliminary data.</text>
</comment>
<evidence type="ECO:0000313" key="2">
    <source>
        <dbReference type="EMBL" id="KAF9614646.1"/>
    </source>
</evidence>
<dbReference type="Pfam" id="PF00931">
    <property type="entry name" value="NB-ARC"/>
    <property type="match status" value="1"/>
</dbReference>
<reference evidence="2 3" key="1">
    <citation type="submission" date="2020-10" db="EMBL/GenBank/DDBJ databases">
        <title>The Coptis chinensis genome and diversification of protoberbering-type alkaloids.</title>
        <authorList>
            <person name="Wang B."/>
            <person name="Shu S."/>
            <person name="Song C."/>
            <person name="Liu Y."/>
        </authorList>
    </citation>
    <scope>NUCLEOTIDE SEQUENCE [LARGE SCALE GENOMIC DNA]</scope>
    <source>
        <strain evidence="2">HL-2020</strain>
        <tissue evidence="2">Leaf</tissue>
    </source>
</reference>
<dbReference type="OrthoDB" id="37484at2759"/>
<dbReference type="EMBL" id="JADFTS010000003">
    <property type="protein sequence ID" value="KAF9614646.1"/>
    <property type="molecule type" value="Genomic_DNA"/>
</dbReference>
<organism evidence="2 3">
    <name type="scientific">Coptis chinensis</name>
    <dbReference type="NCBI Taxonomy" id="261450"/>
    <lineage>
        <taxon>Eukaryota</taxon>
        <taxon>Viridiplantae</taxon>
        <taxon>Streptophyta</taxon>
        <taxon>Embryophyta</taxon>
        <taxon>Tracheophyta</taxon>
        <taxon>Spermatophyta</taxon>
        <taxon>Magnoliopsida</taxon>
        <taxon>Ranunculales</taxon>
        <taxon>Ranunculaceae</taxon>
        <taxon>Coptidoideae</taxon>
        <taxon>Coptis</taxon>
    </lineage>
</organism>
<dbReference type="AlphaFoldDB" id="A0A835IBU3"/>
<proteinExistence type="predicted"/>
<protein>
    <recommendedName>
        <fullName evidence="1">NB-ARC domain-containing protein</fullName>
    </recommendedName>
</protein>
<dbReference type="InterPro" id="IPR002182">
    <property type="entry name" value="NB-ARC"/>
</dbReference>
<sequence>MGMLFSDSSSQVMSVDVISIVGTGGFGKTTLAKLILKEEKVTIAFEKTMWVCVSEPFDLTRLAKEIIEQAGKSIPNVVGWDALHKRLYESLRGKRFF</sequence>
<evidence type="ECO:0000259" key="1">
    <source>
        <dbReference type="Pfam" id="PF00931"/>
    </source>
</evidence>
<dbReference type="Gene3D" id="3.40.50.300">
    <property type="entry name" value="P-loop containing nucleotide triphosphate hydrolases"/>
    <property type="match status" value="1"/>
</dbReference>
<dbReference type="InterPro" id="IPR027417">
    <property type="entry name" value="P-loop_NTPase"/>
</dbReference>
<evidence type="ECO:0000313" key="3">
    <source>
        <dbReference type="Proteomes" id="UP000631114"/>
    </source>
</evidence>
<dbReference type="Proteomes" id="UP000631114">
    <property type="component" value="Unassembled WGS sequence"/>
</dbReference>
<dbReference type="SUPFAM" id="SSF52540">
    <property type="entry name" value="P-loop containing nucleoside triphosphate hydrolases"/>
    <property type="match status" value="1"/>
</dbReference>
<dbReference type="GO" id="GO:0043531">
    <property type="term" value="F:ADP binding"/>
    <property type="evidence" value="ECO:0007669"/>
    <property type="project" value="InterPro"/>
</dbReference>
<name>A0A835IBU3_9MAGN</name>
<gene>
    <name evidence="2" type="ORF">IFM89_019623</name>
</gene>
<dbReference type="PANTHER" id="PTHR36766:SF40">
    <property type="entry name" value="DISEASE RESISTANCE PROTEIN RGA3"/>
    <property type="match status" value="1"/>
</dbReference>
<dbReference type="PANTHER" id="PTHR36766">
    <property type="entry name" value="PLANT BROAD-SPECTRUM MILDEW RESISTANCE PROTEIN RPW8"/>
    <property type="match status" value="1"/>
</dbReference>
<feature type="domain" description="NB-ARC" evidence="1">
    <location>
        <begin position="14"/>
        <end position="96"/>
    </location>
</feature>
<keyword evidence="3" id="KW-1185">Reference proteome</keyword>
<accession>A0A835IBU3</accession>